<evidence type="ECO:0000256" key="1">
    <source>
        <dbReference type="ARBA" id="ARBA00001933"/>
    </source>
</evidence>
<keyword evidence="5" id="KW-1185">Reference proteome</keyword>
<dbReference type="AlphaFoldDB" id="A0A512M5D3"/>
<accession>A0A512M5D3</accession>
<proteinExistence type="predicted"/>
<evidence type="ECO:0000313" key="5">
    <source>
        <dbReference type="Proteomes" id="UP000321577"/>
    </source>
</evidence>
<dbReference type="Gene3D" id="3.20.20.140">
    <property type="entry name" value="Metal-dependent hydrolases"/>
    <property type="match status" value="1"/>
</dbReference>
<dbReference type="Pfam" id="PF04909">
    <property type="entry name" value="Amidohydro_2"/>
    <property type="match status" value="1"/>
</dbReference>
<dbReference type="RefSeq" id="WP_146849508.1">
    <property type="nucleotide sequence ID" value="NZ_BKAG01000006.1"/>
</dbReference>
<dbReference type="SUPFAM" id="SSF51556">
    <property type="entry name" value="Metallo-dependent hydrolases"/>
    <property type="match status" value="1"/>
</dbReference>
<dbReference type="InterPro" id="IPR005814">
    <property type="entry name" value="Aminotrans_3"/>
</dbReference>
<dbReference type="EMBL" id="BKAG01000006">
    <property type="protein sequence ID" value="GEP41945.1"/>
    <property type="molecule type" value="Genomic_DNA"/>
</dbReference>
<dbReference type="InterPro" id="IPR006680">
    <property type="entry name" value="Amidohydro-rel"/>
</dbReference>
<dbReference type="GO" id="GO:0030170">
    <property type="term" value="F:pyridoxal phosphate binding"/>
    <property type="evidence" value="ECO:0007669"/>
    <property type="project" value="InterPro"/>
</dbReference>
<dbReference type="PANTHER" id="PTHR43713:SF3">
    <property type="entry name" value="GLUTAMATE-1-SEMIALDEHYDE 2,1-AMINOMUTASE 1, CHLOROPLASTIC-RELATED"/>
    <property type="match status" value="1"/>
</dbReference>
<comment type="caution">
    <text evidence="4">The sequence shown here is derived from an EMBL/GenBank/DDBJ whole genome shotgun (WGS) entry which is preliminary data.</text>
</comment>
<dbReference type="InterPro" id="IPR015421">
    <property type="entry name" value="PyrdxlP-dep_Trfase_major"/>
</dbReference>
<dbReference type="Proteomes" id="UP000321577">
    <property type="component" value="Unassembled WGS sequence"/>
</dbReference>
<sequence>MSLTLVTELNDTDRRLRDRVLNGFVPDEVYDIHTHLFHTRSFAEGRRPTFLDEDRGYGMADFQAAMQLWMPDRKVEGLFFGYPSAGNDRVGENAWVGSQIDASRNSRALVLVAPTDDPAEVRRLMSTGVFIGIKPYRLYADVPDTKEAEIESYTPEWMWEICHEHDGILMLHIMLADGITDPRNVEAIRRLCRRYPRCRLVLAHVARSFNYRHAREGLQALVDVDNVVVDTSAVTQAGAFRAALEILGPRRVLWGSDYMVSEFRGSCISQGDGFSWIHPELASGLTTFGQYTTVGIESLMCLREACEDTGMTQGDLADVFRENALRLIRRPNFPVRSLDENESPNLETRTTGKPNWKVRSTTGPNLWEVAKTKISCGTGLLSKRAHLFDPQTWPSYFSRAKGANVWDLDDRRYTDFTGGVGAILLGHADDEVNAAVKRRVNLGSYSTLASPDEVILADVLLGLHPWAGKVRYARGGGEALNLAVRIARAATGKSGVAFCGYHGWSDWYLAANLGDDAALDGHLLPGLQPLGVPRELAGTAVPFRYNDPDSFHAATQRLEGRLAAVVMEPMRSEHPRDGFLQTVISATHEAGAVFVLDEVTSGWRYGFPGAAQVLGIQPDLAVYAKAMSNGFPCGAIVGGEAVMSAANDSFISSSYWTDGVGTAAALACISKMQREGVQQHVWELGGRLQAGLREVAQRHESLQVKVGGMPCAPSLAFGLGGDAAAAKALMIRHMLERGFLISSQLYVTWSHTPGMVDDMLSALDASLALVVASQERGGLKSESGVGDVQQGFARLV</sequence>
<dbReference type="Pfam" id="PF00202">
    <property type="entry name" value="Aminotran_3"/>
    <property type="match status" value="1"/>
</dbReference>
<dbReference type="InterPro" id="IPR032466">
    <property type="entry name" value="Metal_Hydrolase"/>
</dbReference>
<reference evidence="4 5" key="1">
    <citation type="submission" date="2019-07" db="EMBL/GenBank/DDBJ databases">
        <title>Whole genome shotgun sequence of Brevifollis gellanilyticus NBRC 108608.</title>
        <authorList>
            <person name="Hosoyama A."/>
            <person name="Uohara A."/>
            <person name="Ohji S."/>
            <person name="Ichikawa N."/>
        </authorList>
    </citation>
    <scope>NUCLEOTIDE SEQUENCE [LARGE SCALE GENOMIC DNA]</scope>
    <source>
        <strain evidence="4 5">NBRC 108608</strain>
    </source>
</reference>
<dbReference type="Gene3D" id="3.40.640.10">
    <property type="entry name" value="Type I PLP-dependent aspartate aminotransferase-like (Major domain)"/>
    <property type="match status" value="1"/>
</dbReference>
<evidence type="ECO:0000256" key="2">
    <source>
        <dbReference type="ARBA" id="ARBA00022898"/>
    </source>
</evidence>
<dbReference type="Gene3D" id="3.90.1150.10">
    <property type="entry name" value="Aspartate Aminotransferase, domain 1"/>
    <property type="match status" value="1"/>
</dbReference>
<dbReference type="InterPro" id="IPR015422">
    <property type="entry name" value="PyrdxlP-dep_Trfase_small"/>
</dbReference>
<dbReference type="PANTHER" id="PTHR43713">
    <property type="entry name" value="GLUTAMATE-1-SEMIALDEHYDE 2,1-AMINOMUTASE"/>
    <property type="match status" value="1"/>
</dbReference>
<gene>
    <name evidence="4" type="ORF">BGE01nite_12360</name>
</gene>
<evidence type="ECO:0000259" key="3">
    <source>
        <dbReference type="Pfam" id="PF04909"/>
    </source>
</evidence>
<keyword evidence="2" id="KW-0663">Pyridoxal phosphate</keyword>
<feature type="domain" description="Amidohydrolase-related" evidence="3">
    <location>
        <begin position="30"/>
        <end position="329"/>
    </location>
</feature>
<protein>
    <recommendedName>
        <fullName evidence="3">Amidohydrolase-related domain-containing protein</fullName>
    </recommendedName>
</protein>
<organism evidence="4 5">
    <name type="scientific">Brevifollis gellanilyticus</name>
    <dbReference type="NCBI Taxonomy" id="748831"/>
    <lineage>
        <taxon>Bacteria</taxon>
        <taxon>Pseudomonadati</taxon>
        <taxon>Verrucomicrobiota</taxon>
        <taxon>Verrucomicrobiia</taxon>
        <taxon>Verrucomicrobiales</taxon>
        <taxon>Verrucomicrobiaceae</taxon>
    </lineage>
</organism>
<dbReference type="GO" id="GO:0008483">
    <property type="term" value="F:transaminase activity"/>
    <property type="evidence" value="ECO:0007669"/>
    <property type="project" value="InterPro"/>
</dbReference>
<dbReference type="OrthoDB" id="9771932at2"/>
<evidence type="ECO:0000313" key="4">
    <source>
        <dbReference type="EMBL" id="GEP41945.1"/>
    </source>
</evidence>
<name>A0A512M5D3_9BACT</name>
<comment type="cofactor">
    <cofactor evidence="1">
        <name>pyridoxal 5'-phosphate</name>
        <dbReference type="ChEBI" id="CHEBI:597326"/>
    </cofactor>
</comment>
<dbReference type="InterPro" id="IPR015424">
    <property type="entry name" value="PyrdxlP-dep_Trfase"/>
</dbReference>
<dbReference type="SUPFAM" id="SSF53383">
    <property type="entry name" value="PLP-dependent transferases"/>
    <property type="match status" value="1"/>
</dbReference>
<dbReference type="GO" id="GO:0016787">
    <property type="term" value="F:hydrolase activity"/>
    <property type="evidence" value="ECO:0007669"/>
    <property type="project" value="InterPro"/>
</dbReference>